<proteinExistence type="predicted"/>
<gene>
    <name evidence="1" type="ORF">CLOSTASPAR_06159</name>
</gene>
<reference evidence="1 2" key="2">
    <citation type="submission" date="2009-02" db="EMBL/GenBank/DDBJ databases">
        <title>Draft genome sequence of Clostridium asparagiforme (DSM 15981).</title>
        <authorList>
            <person name="Sudarsanam P."/>
            <person name="Ley R."/>
            <person name="Guruge J."/>
            <person name="Turnbaugh P.J."/>
            <person name="Mahowald M."/>
            <person name="Liep D."/>
            <person name="Gordon J."/>
        </authorList>
    </citation>
    <scope>NUCLEOTIDE SEQUENCE [LARGE SCALE GENOMIC DNA]</scope>
    <source>
        <strain evidence="1 2">DSM 15981</strain>
    </source>
</reference>
<organism evidence="1 2">
    <name type="scientific">[Clostridium] asparagiforme DSM 15981</name>
    <dbReference type="NCBI Taxonomy" id="518636"/>
    <lineage>
        <taxon>Bacteria</taxon>
        <taxon>Bacillati</taxon>
        <taxon>Bacillota</taxon>
        <taxon>Clostridia</taxon>
        <taxon>Lachnospirales</taxon>
        <taxon>Lachnospiraceae</taxon>
        <taxon>Enterocloster</taxon>
    </lineage>
</organism>
<reference evidence="1 2" key="1">
    <citation type="submission" date="2009-01" db="EMBL/GenBank/DDBJ databases">
        <authorList>
            <person name="Fulton L."/>
            <person name="Clifton S."/>
            <person name="Fulton B."/>
            <person name="Xu J."/>
            <person name="Minx P."/>
            <person name="Pepin K.H."/>
            <person name="Johnson M."/>
            <person name="Bhonagiri V."/>
            <person name="Nash W.E."/>
            <person name="Mardis E.R."/>
            <person name="Wilson R.K."/>
        </authorList>
    </citation>
    <scope>NUCLEOTIDE SEQUENCE [LARGE SCALE GENOMIC DNA]</scope>
    <source>
        <strain evidence="1 2">DSM 15981</strain>
    </source>
</reference>
<evidence type="ECO:0000313" key="1">
    <source>
        <dbReference type="EMBL" id="EEG51780.1"/>
    </source>
</evidence>
<dbReference type="RefSeq" id="WP_007718664.1">
    <property type="nucleotide sequence ID" value="NZ_CP102272.1"/>
</dbReference>
<keyword evidence="2" id="KW-1185">Reference proteome</keyword>
<protein>
    <submittedName>
        <fullName evidence="1">Uncharacterized protein</fullName>
    </submittedName>
</protein>
<dbReference type="HOGENOM" id="CLU_2599743_0_0_9"/>
<evidence type="ECO:0000313" key="2">
    <source>
        <dbReference type="Proteomes" id="UP000004756"/>
    </source>
</evidence>
<name>C0DA56_9FIRM</name>
<dbReference type="Proteomes" id="UP000004756">
    <property type="component" value="Unassembled WGS sequence"/>
</dbReference>
<dbReference type="EMBL" id="ACCJ01000528">
    <property type="protein sequence ID" value="EEG51780.1"/>
    <property type="molecule type" value="Genomic_DNA"/>
</dbReference>
<dbReference type="AlphaFoldDB" id="C0DA56"/>
<comment type="caution">
    <text evidence="1">The sequence shown here is derived from an EMBL/GenBank/DDBJ whole genome shotgun (WGS) entry which is preliminary data.</text>
</comment>
<accession>C0DA56</accession>
<sequence>MSIKGLLGFCECKGCWNRRDFDMDIVAHFENGKKVTKTVRICEQHAIEAVKGGTLKNVIFEDNTDLTEEGVAHGKTDII</sequence>